<accession>A0A8S4SQQ7</accession>
<dbReference type="Proteomes" id="UP000838756">
    <property type="component" value="Unassembled WGS sequence"/>
</dbReference>
<gene>
    <name evidence="1" type="primary">jg1445</name>
    <name evidence="1" type="ORF">PAEG_LOCUS27785</name>
</gene>
<dbReference type="EMBL" id="CAKXAJ010026540">
    <property type="protein sequence ID" value="CAH2269618.1"/>
    <property type="molecule type" value="Genomic_DNA"/>
</dbReference>
<organism evidence="1 2">
    <name type="scientific">Pararge aegeria aegeria</name>
    <dbReference type="NCBI Taxonomy" id="348720"/>
    <lineage>
        <taxon>Eukaryota</taxon>
        <taxon>Metazoa</taxon>
        <taxon>Ecdysozoa</taxon>
        <taxon>Arthropoda</taxon>
        <taxon>Hexapoda</taxon>
        <taxon>Insecta</taxon>
        <taxon>Pterygota</taxon>
        <taxon>Neoptera</taxon>
        <taxon>Endopterygota</taxon>
        <taxon>Lepidoptera</taxon>
        <taxon>Glossata</taxon>
        <taxon>Ditrysia</taxon>
        <taxon>Papilionoidea</taxon>
        <taxon>Nymphalidae</taxon>
        <taxon>Satyrinae</taxon>
        <taxon>Satyrini</taxon>
        <taxon>Parargina</taxon>
        <taxon>Pararge</taxon>
    </lineage>
</organism>
<sequence length="72" mass="7698">MRLGKHRDGTCRGSAWEFGVTDARHTAVRTTKRSYTASAAVAPMDLIGCQSSVQTFCNVLLTCTGSVTTTNT</sequence>
<keyword evidence="2" id="KW-1185">Reference proteome</keyword>
<reference evidence="1" key="1">
    <citation type="submission" date="2022-03" db="EMBL/GenBank/DDBJ databases">
        <authorList>
            <person name="Lindestad O."/>
        </authorList>
    </citation>
    <scope>NUCLEOTIDE SEQUENCE</scope>
</reference>
<evidence type="ECO:0000313" key="1">
    <source>
        <dbReference type="EMBL" id="CAH2269618.1"/>
    </source>
</evidence>
<evidence type="ECO:0000313" key="2">
    <source>
        <dbReference type="Proteomes" id="UP000838756"/>
    </source>
</evidence>
<name>A0A8S4SQQ7_9NEOP</name>
<comment type="caution">
    <text evidence="1">The sequence shown here is derived from an EMBL/GenBank/DDBJ whole genome shotgun (WGS) entry which is preliminary data.</text>
</comment>
<proteinExistence type="predicted"/>
<protein>
    <submittedName>
        <fullName evidence="1">Jg1445 protein</fullName>
    </submittedName>
</protein>
<dbReference type="AlphaFoldDB" id="A0A8S4SQQ7"/>